<dbReference type="KEGG" id="api:107882712"/>
<sequence length="107" mass="12482">MIVLCNYTNHNTMISYKVLIALTVTYITCCSSSTDTDITDKDRCYDCYEKLYGVGFSHHSGLINYCFTQQFLFKTDVNEEHENKPLNHANEEHESKTLDREFLQLLL</sequence>
<dbReference type="RefSeq" id="XP_029342519.1">
    <property type="nucleotide sequence ID" value="XM_029486659.1"/>
</dbReference>
<evidence type="ECO:0000313" key="2">
    <source>
        <dbReference type="Proteomes" id="UP000007819"/>
    </source>
</evidence>
<accession>A0A8R2NLE0</accession>
<dbReference type="AlphaFoldDB" id="A0A8R2NLE0"/>
<reference evidence="2" key="1">
    <citation type="submission" date="2010-06" db="EMBL/GenBank/DDBJ databases">
        <authorList>
            <person name="Jiang H."/>
            <person name="Abraham K."/>
            <person name="Ali S."/>
            <person name="Alsbrooks S.L."/>
            <person name="Anim B.N."/>
            <person name="Anosike U.S."/>
            <person name="Attaway T."/>
            <person name="Bandaranaike D.P."/>
            <person name="Battles P.K."/>
            <person name="Bell S.N."/>
            <person name="Bell A.V."/>
            <person name="Beltran B."/>
            <person name="Bickham C."/>
            <person name="Bustamante Y."/>
            <person name="Caleb T."/>
            <person name="Canada A."/>
            <person name="Cardenas V."/>
            <person name="Carter K."/>
            <person name="Chacko J."/>
            <person name="Chandrabose M.N."/>
            <person name="Chavez D."/>
            <person name="Chavez A."/>
            <person name="Chen L."/>
            <person name="Chu H.-S."/>
            <person name="Claassen K.J."/>
            <person name="Cockrell R."/>
            <person name="Collins M."/>
            <person name="Cooper J.A."/>
            <person name="Cree A."/>
            <person name="Curry S.M."/>
            <person name="Da Y."/>
            <person name="Dao M.D."/>
            <person name="Das B."/>
            <person name="Davila M.-L."/>
            <person name="Davy-Carroll L."/>
            <person name="Denson S."/>
            <person name="Dinh H."/>
            <person name="Ebong V.E."/>
            <person name="Edwards J.R."/>
            <person name="Egan A."/>
            <person name="El-Daye J."/>
            <person name="Escobedo L."/>
            <person name="Fernandez S."/>
            <person name="Fernando P.R."/>
            <person name="Flagg N."/>
            <person name="Forbes L.D."/>
            <person name="Fowler R.G."/>
            <person name="Fu Q."/>
            <person name="Gabisi R.A."/>
            <person name="Ganer J."/>
            <person name="Garbino Pronczuk A."/>
            <person name="Garcia R.M."/>
            <person name="Garner T."/>
            <person name="Garrett T.E."/>
            <person name="Gonzalez D.A."/>
            <person name="Hamid H."/>
            <person name="Hawkins E.S."/>
            <person name="Hirani K."/>
            <person name="Hogues M.E."/>
            <person name="Hollins B."/>
            <person name="Hsiao C.-H."/>
            <person name="Jabil R."/>
            <person name="James M.L."/>
            <person name="Jhangiani S.N."/>
            <person name="Johnson B."/>
            <person name="Johnson Q."/>
            <person name="Joshi V."/>
            <person name="Kalu J.B."/>
            <person name="Kam C."/>
            <person name="Kashfia A."/>
            <person name="Keebler J."/>
            <person name="Kisamo H."/>
            <person name="Kovar C.L."/>
            <person name="Lago L.A."/>
            <person name="Lai C.-Y."/>
            <person name="Laidlaw J."/>
            <person name="Lara F."/>
            <person name="Le T.-K."/>
            <person name="Lee S.L."/>
            <person name="Legall F.H."/>
            <person name="Lemon S.J."/>
            <person name="Lewis L.R."/>
            <person name="Li B."/>
            <person name="Liu Y."/>
            <person name="Liu Y.-S."/>
            <person name="Lopez J."/>
            <person name="Lozado R.J."/>
            <person name="Lu J."/>
            <person name="Madu R.C."/>
            <person name="Maheshwari M."/>
            <person name="Maheshwari R."/>
            <person name="Malloy K."/>
            <person name="Martinez E."/>
            <person name="Mathew T."/>
            <person name="Mercado I.C."/>
            <person name="Mercado C."/>
            <person name="Meyer B."/>
            <person name="Montgomery K."/>
            <person name="Morgan M.B."/>
            <person name="Munidasa M."/>
            <person name="Nazareth L.V."/>
            <person name="Nelson J."/>
            <person name="Ng B.M."/>
            <person name="Nguyen N.B."/>
            <person name="Nguyen P.Q."/>
            <person name="Nguyen T."/>
            <person name="Obregon M."/>
            <person name="Okwuonu G.O."/>
            <person name="Onwere C.G."/>
            <person name="Orozco G."/>
            <person name="Parra A."/>
            <person name="Patel S."/>
            <person name="Patil S."/>
            <person name="Perez A."/>
            <person name="Perez Y."/>
            <person name="Pham C."/>
            <person name="Primus E.L."/>
            <person name="Pu L.-L."/>
            <person name="Puazo M."/>
            <person name="Qin X."/>
            <person name="Quiroz J.B."/>
            <person name="Reese J."/>
            <person name="Richards S."/>
            <person name="Rives C.M."/>
            <person name="Robberts R."/>
            <person name="Ruiz S.J."/>
            <person name="Ruiz M.J."/>
            <person name="Santibanez J."/>
            <person name="Schneider B.W."/>
            <person name="Sisson I."/>
            <person name="Smith M."/>
            <person name="Sodergren E."/>
            <person name="Song X.-Z."/>
            <person name="Song B.B."/>
            <person name="Summersgill H."/>
            <person name="Thelus R."/>
            <person name="Thornton R.D."/>
            <person name="Trejos Z.Y."/>
            <person name="Usmani K."/>
            <person name="Vattathil S."/>
            <person name="Villasana D."/>
            <person name="Walker D.L."/>
            <person name="Wang S."/>
            <person name="Wang K."/>
            <person name="White C.S."/>
            <person name="Williams A.C."/>
            <person name="Williamson J."/>
            <person name="Wilson K."/>
            <person name="Woghiren I.O."/>
            <person name="Woodworth J.R."/>
            <person name="Worley K.C."/>
            <person name="Wright R.A."/>
            <person name="Wu W."/>
            <person name="Young L."/>
            <person name="Zhang L."/>
            <person name="Zhang J."/>
            <person name="Zhu Y."/>
            <person name="Muzny D.M."/>
            <person name="Weinstock G."/>
            <person name="Gibbs R.A."/>
        </authorList>
    </citation>
    <scope>NUCLEOTIDE SEQUENCE [LARGE SCALE GENOMIC DNA]</scope>
    <source>
        <strain evidence="2">LSR1</strain>
    </source>
</reference>
<dbReference type="Proteomes" id="UP000007819">
    <property type="component" value="Chromosome A1"/>
</dbReference>
<organism evidence="1 2">
    <name type="scientific">Acyrthosiphon pisum</name>
    <name type="common">Pea aphid</name>
    <dbReference type="NCBI Taxonomy" id="7029"/>
    <lineage>
        <taxon>Eukaryota</taxon>
        <taxon>Metazoa</taxon>
        <taxon>Ecdysozoa</taxon>
        <taxon>Arthropoda</taxon>
        <taxon>Hexapoda</taxon>
        <taxon>Insecta</taxon>
        <taxon>Pterygota</taxon>
        <taxon>Neoptera</taxon>
        <taxon>Paraneoptera</taxon>
        <taxon>Hemiptera</taxon>
        <taxon>Sternorrhyncha</taxon>
        <taxon>Aphidomorpha</taxon>
        <taxon>Aphidoidea</taxon>
        <taxon>Aphididae</taxon>
        <taxon>Macrosiphini</taxon>
        <taxon>Acyrthosiphon</taxon>
    </lineage>
</organism>
<dbReference type="EnsemblMetazoa" id="XM_029486659.1">
    <property type="protein sequence ID" value="XP_029342519.1"/>
    <property type="gene ID" value="LOC107882712"/>
</dbReference>
<reference evidence="1" key="2">
    <citation type="submission" date="2022-06" db="UniProtKB">
        <authorList>
            <consortium name="EnsemblMetazoa"/>
        </authorList>
    </citation>
    <scope>IDENTIFICATION</scope>
</reference>
<evidence type="ECO:0000313" key="1">
    <source>
        <dbReference type="EnsemblMetazoa" id="XP_029342519.1"/>
    </source>
</evidence>
<protein>
    <submittedName>
        <fullName evidence="1">Uncharacterized protein</fullName>
    </submittedName>
</protein>
<dbReference type="OrthoDB" id="10642874at2759"/>
<proteinExistence type="predicted"/>
<keyword evidence="2" id="KW-1185">Reference proteome</keyword>
<name>A0A8R2NLE0_ACYPI</name>
<dbReference type="GeneID" id="107882712"/>